<organism evidence="5">
    <name type="scientific">Siphoviridae sp. ctSWe10</name>
    <dbReference type="NCBI Taxonomy" id="2826344"/>
    <lineage>
        <taxon>Viruses</taxon>
        <taxon>Duplodnaviria</taxon>
        <taxon>Heunggongvirae</taxon>
        <taxon>Uroviricota</taxon>
        <taxon>Caudoviricetes</taxon>
    </lineage>
</organism>
<evidence type="ECO:0000256" key="1">
    <source>
        <dbReference type="ARBA" id="ARBA00022950"/>
    </source>
</evidence>
<dbReference type="Pfam" id="PF04860">
    <property type="entry name" value="Phage_portal"/>
    <property type="match status" value="1"/>
</dbReference>
<evidence type="ECO:0000256" key="2">
    <source>
        <dbReference type="ARBA" id="ARBA00023009"/>
    </source>
</evidence>
<accession>A0A8S5NR27</accession>
<protein>
    <submittedName>
        <fullName evidence="5">Portal protein</fullName>
    </submittedName>
</protein>
<keyword evidence="2" id="KW-1160">Virus entry into host cell</keyword>
<proteinExistence type="predicted"/>
<feature type="region of interest" description="Disordered" evidence="4">
    <location>
        <begin position="375"/>
        <end position="409"/>
    </location>
</feature>
<keyword evidence="2" id="KW-1171">Viral genome ejection through host cell envelope</keyword>
<evidence type="ECO:0000256" key="3">
    <source>
        <dbReference type="ARBA" id="ARBA00023219"/>
    </source>
</evidence>
<evidence type="ECO:0000256" key="4">
    <source>
        <dbReference type="SAM" id="MobiDB-lite"/>
    </source>
</evidence>
<keyword evidence="3" id="KW-0231">Viral genome packaging</keyword>
<name>A0A8S5NR27_9CAUD</name>
<sequence>MEISIGSRLKQAWNAFLNRDPTNGWNFGRGDTYRPDRPRLSRGNEKSIITSVYNRIAVDASNIDINHVRLDDNGRYISTMDSSLNECLTLSANVDQTGRALIQDAVMSMMDDGCVAIVPVDTTVNPWSSGSFDINSLRTGQILEWHPTTIKVRVYNEKTGNKEDIFVPKATTAIIENPFYSIMNEPNSTLQRLIRKLNLLDSIDEQSGSGKMDLIIQLPYIIKTDARKAQAEARRKDIEEQLMSSKYGIAYTDGTERITQLNRPVENNLMKQIEYLTSMLYSQLGITQTIMDGTADEKTMLNYNNRTIEPIMAAIAEEMKRKFLTKTARTQKQSILLFKDPFRLVSVSEISEMADKFTRNEILSSNEIRQIIGMKPSADPKADELNNANINKGVREPVSMPESQNEEVY</sequence>
<reference evidence="5" key="1">
    <citation type="journal article" date="2021" name="Proc. Natl. Acad. Sci. U.S.A.">
        <title>A Catalog of Tens of Thousands of Viruses from Human Metagenomes Reveals Hidden Associations with Chronic Diseases.</title>
        <authorList>
            <person name="Tisza M.J."/>
            <person name="Buck C.B."/>
        </authorList>
    </citation>
    <scope>NUCLEOTIDE SEQUENCE</scope>
    <source>
        <strain evidence="5">CtSWe10</strain>
    </source>
</reference>
<dbReference type="InterPro" id="IPR006944">
    <property type="entry name" value="Phage/GTA_portal"/>
</dbReference>
<keyword evidence="1" id="KW-0118">Viral capsid assembly</keyword>
<keyword evidence="2" id="KW-1162">Viral penetration into host cytoplasm</keyword>
<evidence type="ECO:0000313" key="5">
    <source>
        <dbReference type="EMBL" id="DAD97145.1"/>
    </source>
</evidence>
<dbReference type="EMBL" id="BK015232">
    <property type="protein sequence ID" value="DAD97145.1"/>
    <property type="molecule type" value="Genomic_DNA"/>
</dbReference>
<keyword evidence="1" id="KW-1188">Viral release from host cell</keyword>